<comment type="caution">
    <text evidence="1">The sequence shown here is derived from an EMBL/GenBank/DDBJ whole genome shotgun (WGS) entry which is preliminary data.</text>
</comment>
<dbReference type="InterPro" id="IPR006311">
    <property type="entry name" value="TAT_signal"/>
</dbReference>
<name>A0AAP2ZAS1_9EURY</name>
<gene>
    <name evidence="1" type="ORF">OB919_16765</name>
</gene>
<dbReference type="InterPro" id="IPR023833">
    <property type="entry name" value="Signal_pept_SipW-depend-type"/>
</dbReference>
<organism evidence="1 2">
    <name type="scientific">Natronosalvus hydrolyticus</name>
    <dbReference type="NCBI Taxonomy" id="2979988"/>
    <lineage>
        <taxon>Archaea</taxon>
        <taxon>Methanobacteriati</taxon>
        <taxon>Methanobacteriota</taxon>
        <taxon>Stenosarchaea group</taxon>
        <taxon>Halobacteria</taxon>
        <taxon>Halobacteriales</taxon>
        <taxon>Natrialbaceae</taxon>
        <taxon>Natronosalvus</taxon>
    </lineage>
</organism>
<reference evidence="1 2" key="1">
    <citation type="submission" date="2022-09" db="EMBL/GenBank/DDBJ databases">
        <title>Enrichment on poylsaccharides allowed isolation of novel metabolic and taxonomic groups of Haloarchaea.</title>
        <authorList>
            <person name="Sorokin D.Y."/>
            <person name="Elcheninov A.G."/>
            <person name="Khizhniak T.V."/>
            <person name="Kolganova T.V."/>
            <person name="Kublanov I.V."/>
        </authorList>
    </citation>
    <scope>NUCLEOTIDE SEQUENCE [LARGE SCALE GENOMIC DNA]</scope>
    <source>
        <strain evidence="1 2">AArc-curdl1</strain>
    </source>
</reference>
<sequence length="322" mass="33507">MSRRHMHLSRRQVLAAVGTVGTIGAVAGAGTGAYLSDRETYTNAAAAGTVDIAVACDACSPVDGTLAFGFDDLDRGVTGTLEASISVESNPARLWLRTSCPPETDPLGDAIEGYLTADGTLLATGTLTTIARALATGVRLDSDCLEPATPLDLELEWELPETVSDSLAGESTTFVVDLVAEQCRHIDEAAMADPFAGVEPCAEPPACVDCPRSDDERIASATFEYDGPGDPVLLELVRSVGTSEPGRTVEPGDTFTAVFHDPPGVTGNADFDVVVDGVTIGDFHTSCSQPFGPGLEITDGTHTLTVLEAFDADGNRLCEVSN</sequence>
<dbReference type="RefSeq" id="WP_342809929.1">
    <property type="nucleotide sequence ID" value="NZ_JAOPJZ010000019.1"/>
</dbReference>
<dbReference type="NCBIfam" id="TIGR04088">
    <property type="entry name" value="cognate_SipW"/>
    <property type="match status" value="1"/>
</dbReference>
<evidence type="ECO:0000313" key="2">
    <source>
        <dbReference type="Proteomes" id="UP001321047"/>
    </source>
</evidence>
<proteinExistence type="predicted"/>
<dbReference type="AlphaFoldDB" id="A0AAP2ZAS1"/>
<protein>
    <submittedName>
        <fullName evidence="1">SipW-dependent-type signal peptide-containing protein</fullName>
    </submittedName>
</protein>
<dbReference type="PROSITE" id="PS51318">
    <property type="entry name" value="TAT"/>
    <property type="match status" value="1"/>
</dbReference>
<accession>A0AAP2ZAS1</accession>
<dbReference type="EMBL" id="JAOPJZ010000019">
    <property type="protein sequence ID" value="MCU4753618.1"/>
    <property type="molecule type" value="Genomic_DNA"/>
</dbReference>
<evidence type="ECO:0000313" key="1">
    <source>
        <dbReference type="EMBL" id="MCU4753618.1"/>
    </source>
</evidence>
<keyword evidence="2" id="KW-1185">Reference proteome</keyword>
<dbReference type="Proteomes" id="UP001321047">
    <property type="component" value="Unassembled WGS sequence"/>
</dbReference>